<dbReference type="CDD" id="cd16922">
    <property type="entry name" value="HATPase_EvgS-ArcB-TorS-like"/>
    <property type="match status" value="1"/>
</dbReference>
<dbReference type="CDD" id="cd00082">
    <property type="entry name" value="HisKA"/>
    <property type="match status" value="1"/>
</dbReference>
<keyword evidence="12" id="KW-0067">ATP-binding</keyword>
<feature type="domain" description="Histidine kinase" evidence="10">
    <location>
        <begin position="755"/>
        <end position="974"/>
    </location>
</feature>
<dbReference type="Proteomes" id="UP001148932">
    <property type="component" value="Unassembled WGS sequence"/>
</dbReference>
<dbReference type="EMBL" id="JAPCKI010000009">
    <property type="protein sequence ID" value="MDD2178942.1"/>
    <property type="molecule type" value="Genomic_DNA"/>
</dbReference>
<feature type="coiled-coil region" evidence="7">
    <location>
        <begin position="721"/>
        <end position="751"/>
    </location>
</feature>
<keyword evidence="5" id="KW-0418">Kinase</keyword>
<evidence type="ECO:0000256" key="5">
    <source>
        <dbReference type="ARBA" id="ARBA00022777"/>
    </source>
</evidence>
<accession>A0ABT5S0T4</accession>
<gene>
    <name evidence="12" type="ORF">OIN59_16010</name>
</gene>
<proteinExistence type="predicted"/>
<feature type="transmembrane region" description="Helical" evidence="9">
    <location>
        <begin position="451"/>
        <end position="474"/>
    </location>
</feature>
<keyword evidence="13" id="KW-1185">Reference proteome</keyword>
<dbReference type="SMART" id="SM00388">
    <property type="entry name" value="HisKA"/>
    <property type="match status" value="1"/>
</dbReference>
<evidence type="ECO:0000313" key="12">
    <source>
        <dbReference type="EMBL" id="MDD2178942.1"/>
    </source>
</evidence>
<sequence length="1213" mass="131668">MPLPTAPLAPADAASVRPSGQDADAQAPQQVVVKVRRDYNSWVATETMEDYALRYTPQRFRKWSEWRVANTAFGAASFLILEAVGATLLVQYGFINAFWAIVATGLIIFLAGLPISVYAARYGVDMDLLTRGAGFGYIGSTLTSLIYASFTFIFFALEAAVMAYALELALDIPPTWGYLICAIVVIPLVTHGVSAISRLQVWTQPLWLVMLVVPFAYVLVRDPGAFSGVMHYGGELARGATFQLPLFGAALTVGIALITQMGEQADYLRFMPASTPATRGRWWLGVLVGGPGWVVLGVLKMLGGALLAYLALTHMVPAERAVDPNQMYLAAYEYVFPNYGWAVAATALFVVVSQLKINVTNAYAGSLAWSNFFSRLTHSHPGRVVWVVFNTLIAFMLMEMNVFRAMGEVLGLYSNIAIAWIMSVVADLVINKPLGLSPKGIEFKRAHLYDINPVGVGSMALASVLSISAHLGLFGPLPQAFSAVIAMAVAFVTAPLIAWATGGRYYIARQSEPAALADVVAVPLHGPLRRNAEGGLGTEVGSYRRTTVQRCVICEREYEAPDMAQCPAYRGAICSLCCTLDARCGDLCKPHASMAVQWSAALRWVLPRATWRYLDTGLGHFLLLMLVIAPLLASVMGLLYHQELNTIAQAATDTEVMAAPEVALRSGLLKAYLALLVISGIVAWWLVLAHKSRQVAQEESNRQTGLLVREIELHRQTDEALQTARSVAEQARQVAEAAQRAADQANQAKSRYISAISHEIRTPLNSILGYAQLMGEDAGVPPHRKQAVHVIRRGGEHLLSLIEGTLDIARIESGKLTLDVTPMRFADGLHEMASLFELQAAAKGLAFQFDVLGVIPEVVRADEKRLRQILINLLGNAVKFTAQGTVTLRVRYAREMARIEVQDTGPGLTAEEIERIFEPFARGGSGGGSTAAAPGAGLGLTIAKMLTALMGGELTVSSTPGVGSVFHVKLFLPEVHGDALGKTAAPVAVQALRARRGYAGERRRILVVDNEEPDRELLVQLLEPLGFELRQAASGHDALDLLATGYRPHAIFMDLAMPGIDGWETLRRVRQMHLMNVHCAIVSANAFDKALDNDVDIRPEDFIVKPVRHSELLDWLERRLGLQWQHDEATETPAGTGPMVASTAPAPLTYPDAIALSALAQVVALGYYRGILNTLDDIERSQPAHGAFVGTMRQLAKQFQFDAMGQILEQAPS</sequence>
<feature type="transmembrane region" description="Helical" evidence="9">
    <location>
        <begin position="240"/>
        <end position="261"/>
    </location>
</feature>
<keyword evidence="12" id="KW-0547">Nucleotide-binding</keyword>
<dbReference type="InterPro" id="IPR005467">
    <property type="entry name" value="His_kinase_dom"/>
</dbReference>
<feature type="transmembrane region" description="Helical" evidence="9">
    <location>
        <begin position="132"/>
        <end position="156"/>
    </location>
</feature>
<dbReference type="Gene3D" id="1.10.4160.10">
    <property type="entry name" value="Hydantoin permease"/>
    <property type="match status" value="1"/>
</dbReference>
<keyword evidence="4" id="KW-0808">Transferase</keyword>
<reference evidence="12" key="1">
    <citation type="submission" date="2022-10" db="EMBL/GenBank/DDBJ databases">
        <title>Description of microaerobic benzene degrading bacteria.</title>
        <authorList>
            <person name="Bedics A."/>
            <person name="Tancsics A."/>
            <person name="Banerjee S."/>
        </authorList>
    </citation>
    <scope>NUCLEOTIDE SEQUENCE</scope>
    <source>
        <strain evidence="12">D2M1</strain>
    </source>
</reference>
<name>A0ABT5S0T4_9BURK</name>
<comment type="catalytic activity">
    <reaction evidence="1">
        <text>ATP + protein L-histidine = ADP + protein N-phospho-L-histidine.</text>
        <dbReference type="EC" id="2.7.13.3"/>
    </reaction>
</comment>
<keyword evidence="3 6" id="KW-0597">Phosphoprotein</keyword>
<feature type="transmembrane region" description="Helical" evidence="9">
    <location>
        <begin position="68"/>
        <end position="92"/>
    </location>
</feature>
<feature type="transmembrane region" description="Helical" evidence="9">
    <location>
        <begin position="176"/>
        <end position="194"/>
    </location>
</feature>
<dbReference type="InterPro" id="IPR036890">
    <property type="entry name" value="HATPase_C_sf"/>
</dbReference>
<dbReference type="InterPro" id="IPR003594">
    <property type="entry name" value="HATPase_dom"/>
</dbReference>
<dbReference type="PRINTS" id="PR00344">
    <property type="entry name" value="BCTRLSENSOR"/>
</dbReference>
<keyword evidence="9" id="KW-1133">Transmembrane helix</keyword>
<evidence type="ECO:0000256" key="2">
    <source>
        <dbReference type="ARBA" id="ARBA00012438"/>
    </source>
</evidence>
<keyword evidence="7" id="KW-0175">Coiled coil</keyword>
<evidence type="ECO:0000256" key="7">
    <source>
        <dbReference type="SAM" id="Coils"/>
    </source>
</evidence>
<dbReference type="Gene3D" id="1.10.287.130">
    <property type="match status" value="1"/>
</dbReference>
<evidence type="ECO:0000313" key="13">
    <source>
        <dbReference type="Proteomes" id="UP001148932"/>
    </source>
</evidence>
<dbReference type="InterPro" id="IPR036097">
    <property type="entry name" value="HisK_dim/P_sf"/>
</dbReference>
<keyword evidence="9" id="KW-0812">Transmembrane</keyword>
<dbReference type="CDD" id="cd17546">
    <property type="entry name" value="REC_hyHK_CKI1_RcsC-like"/>
    <property type="match status" value="1"/>
</dbReference>
<dbReference type="SMART" id="SM00387">
    <property type="entry name" value="HATPase_c"/>
    <property type="match status" value="1"/>
</dbReference>
<dbReference type="SMART" id="SM00448">
    <property type="entry name" value="REC"/>
    <property type="match status" value="1"/>
</dbReference>
<dbReference type="InterPro" id="IPR003661">
    <property type="entry name" value="HisK_dim/P_dom"/>
</dbReference>
<keyword evidence="9" id="KW-0472">Membrane</keyword>
<dbReference type="Pfam" id="PF00512">
    <property type="entry name" value="HisKA"/>
    <property type="match status" value="1"/>
</dbReference>
<feature type="transmembrane region" description="Helical" evidence="9">
    <location>
        <begin position="409"/>
        <end position="430"/>
    </location>
</feature>
<comment type="caution">
    <text evidence="12">The sequence shown here is derived from an EMBL/GenBank/DDBJ whole genome shotgun (WGS) entry which is preliminary data.</text>
</comment>
<feature type="transmembrane region" description="Helical" evidence="9">
    <location>
        <begin position="621"/>
        <end position="640"/>
    </location>
</feature>
<feature type="transmembrane region" description="Helical" evidence="9">
    <location>
        <begin position="282"/>
        <end position="311"/>
    </location>
</feature>
<dbReference type="Pfam" id="PF00072">
    <property type="entry name" value="Response_reg"/>
    <property type="match status" value="1"/>
</dbReference>
<evidence type="ECO:0000256" key="8">
    <source>
        <dbReference type="SAM" id="MobiDB-lite"/>
    </source>
</evidence>
<feature type="transmembrane region" description="Helical" evidence="9">
    <location>
        <begin position="480"/>
        <end position="500"/>
    </location>
</feature>
<feature type="transmembrane region" description="Helical" evidence="9">
    <location>
        <begin position="98"/>
        <end position="120"/>
    </location>
</feature>
<dbReference type="SUPFAM" id="SSF55874">
    <property type="entry name" value="ATPase domain of HSP90 chaperone/DNA topoisomerase II/histidine kinase"/>
    <property type="match status" value="1"/>
</dbReference>
<dbReference type="PANTHER" id="PTHR43047">
    <property type="entry name" value="TWO-COMPONENT HISTIDINE PROTEIN KINASE"/>
    <property type="match status" value="1"/>
</dbReference>
<dbReference type="Gene3D" id="3.30.565.10">
    <property type="entry name" value="Histidine kinase-like ATPase, C-terminal domain"/>
    <property type="match status" value="1"/>
</dbReference>
<dbReference type="PROSITE" id="PS50109">
    <property type="entry name" value="HIS_KIN"/>
    <property type="match status" value="1"/>
</dbReference>
<dbReference type="EC" id="2.7.13.3" evidence="2"/>
<evidence type="ECO:0000256" key="3">
    <source>
        <dbReference type="ARBA" id="ARBA00022553"/>
    </source>
</evidence>
<evidence type="ECO:0000259" key="10">
    <source>
        <dbReference type="PROSITE" id="PS50109"/>
    </source>
</evidence>
<dbReference type="InterPro" id="IPR004358">
    <property type="entry name" value="Sig_transdc_His_kin-like_C"/>
</dbReference>
<evidence type="ECO:0000256" key="9">
    <source>
        <dbReference type="SAM" id="Phobius"/>
    </source>
</evidence>
<organism evidence="12 13">
    <name type="scientific">Acidovorax benzenivorans</name>
    <dbReference type="NCBI Taxonomy" id="2987520"/>
    <lineage>
        <taxon>Bacteria</taxon>
        <taxon>Pseudomonadati</taxon>
        <taxon>Pseudomonadota</taxon>
        <taxon>Betaproteobacteria</taxon>
        <taxon>Burkholderiales</taxon>
        <taxon>Comamonadaceae</taxon>
        <taxon>Acidovorax</taxon>
    </lineage>
</organism>
<dbReference type="SUPFAM" id="SSF47384">
    <property type="entry name" value="Homodimeric domain of signal transducing histidine kinase"/>
    <property type="match status" value="1"/>
</dbReference>
<protein>
    <recommendedName>
        <fullName evidence="2">histidine kinase</fullName>
        <ecNumber evidence="2">2.7.13.3</ecNumber>
    </recommendedName>
</protein>
<dbReference type="PROSITE" id="PS50110">
    <property type="entry name" value="RESPONSE_REGULATORY"/>
    <property type="match status" value="1"/>
</dbReference>
<dbReference type="RefSeq" id="WP_274112070.1">
    <property type="nucleotide sequence ID" value="NZ_JAPCKI010000009.1"/>
</dbReference>
<feature type="transmembrane region" description="Helical" evidence="9">
    <location>
        <begin position="671"/>
        <end position="688"/>
    </location>
</feature>
<dbReference type="InterPro" id="IPR001789">
    <property type="entry name" value="Sig_transdc_resp-reg_receiver"/>
</dbReference>
<evidence type="ECO:0000256" key="1">
    <source>
        <dbReference type="ARBA" id="ARBA00000085"/>
    </source>
</evidence>
<feature type="domain" description="Response regulatory" evidence="11">
    <location>
        <begin position="1004"/>
        <end position="1120"/>
    </location>
</feature>
<dbReference type="Pfam" id="PF02518">
    <property type="entry name" value="HATPase_c"/>
    <property type="match status" value="1"/>
</dbReference>
<dbReference type="SUPFAM" id="SSF52172">
    <property type="entry name" value="CheY-like"/>
    <property type="match status" value="1"/>
</dbReference>
<feature type="modified residue" description="4-aspartylphosphate" evidence="6">
    <location>
        <position position="1054"/>
    </location>
</feature>
<feature type="transmembrane region" description="Helical" evidence="9">
    <location>
        <begin position="331"/>
        <end position="352"/>
    </location>
</feature>
<evidence type="ECO:0000256" key="4">
    <source>
        <dbReference type="ARBA" id="ARBA00022679"/>
    </source>
</evidence>
<evidence type="ECO:0000259" key="11">
    <source>
        <dbReference type="PROSITE" id="PS50110"/>
    </source>
</evidence>
<dbReference type="Gene3D" id="3.40.50.2300">
    <property type="match status" value="1"/>
</dbReference>
<evidence type="ECO:0000256" key="6">
    <source>
        <dbReference type="PROSITE-ProRule" id="PRU00169"/>
    </source>
</evidence>
<feature type="region of interest" description="Disordered" evidence="8">
    <location>
        <begin position="1"/>
        <end position="27"/>
    </location>
</feature>
<feature type="transmembrane region" description="Helical" evidence="9">
    <location>
        <begin position="201"/>
        <end position="220"/>
    </location>
</feature>
<dbReference type="InterPro" id="IPR011006">
    <property type="entry name" value="CheY-like_superfamily"/>
</dbReference>
<dbReference type="GO" id="GO:0005524">
    <property type="term" value="F:ATP binding"/>
    <property type="evidence" value="ECO:0007669"/>
    <property type="project" value="UniProtKB-KW"/>
</dbReference>